<dbReference type="GO" id="GO:0005886">
    <property type="term" value="C:plasma membrane"/>
    <property type="evidence" value="ECO:0007669"/>
    <property type="project" value="UniProtKB-SubCell"/>
</dbReference>
<dbReference type="InterPro" id="IPR035906">
    <property type="entry name" value="MetI-like_sf"/>
</dbReference>
<dbReference type="STRING" id="426702.SAMN04488099_10478"/>
<keyword evidence="10" id="KW-1185">Reference proteome</keyword>
<name>A0A1H7IEL0_9LACT</name>
<organism evidence="9 10">
    <name type="scientific">Alkalibacterium pelagium</name>
    <dbReference type="NCBI Taxonomy" id="426702"/>
    <lineage>
        <taxon>Bacteria</taxon>
        <taxon>Bacillati</taxon>
        <taxon>Bacillota</taxon>
        <taxon>Bacilli</taxon>
        <taxon>Lactobacillales</taxon>
        <taxon>Carnobacteriaceae</taxon>
        <taxon>Alkalibacterium</taxon>
    </lineage>
</organism>
<keyword evidence="2 7" id="KW-0813">Transport</keyword>
<dbReference type="Gene3D" id="1.10.3720.10">
    <property type="entry name" value="MetI-like"/>
    <property type="match status" value="1"/>
</dbReference>
<evidence type="ECO:0000256" key="6">
    <source>
        <dbReference type="ARBA" id="ARBA00023136"/>
    </source>
</evidence>
<keyword evidence="5 7" id="KW-1133">Transmembrane helix</keyword>
<evidence type="ECO:0000313" key="10">
    <source>
        <dbReference type="Proteomes" id="UP000199081"/>
    </source>
</evidence>
<dbReference type="InterPro" id="IPR005769">
    <property type="entry name" value="PhnE/PtxC"/>
</dbReference>
<reference evidence="10" key="1">
    <citation type="submission" date="2016-10" db="EMBL/GenBank/DDBJ databases">
        <authorList>
            <person name="Varghese N."/>
            <person name="Submissions S."/>
        </authorList>
    </citation>
    <scope>NUCLEOTIDE SEQUENCE [LARGE SCALE GENOMIC DNA]</scope>
    <source>
        <strain evidence="10">DSM 19183</strain>
    </source>
</reference>
<dbReference type="Proteomes" id="UP000199081">
    <property type="component" value="Unassembled WGS sequence"/>
</dbReference>
<accession>A0A1H7IEL0</accession>
<evidence type="ECO:0000256" key="2">
    <source>
        <dbReference type="ARBA" id="ARBA00022448"/>
    </source>
</evidence>
<comment type="similarity">
    <text evidence="7">Belongs to the binding-protein-dependent transport system permease family.</text>
</comment>
<protein>
    <submittedName>
        <fullName evidence="9">Phosphonate transport system permease protein</fullName>
    </submittedName>
</protein>
<dbReference type="PANTHER" id="PTHR30043">
    <property type="entry name" value="PHOSPHONATES TRANSPORT SYSTEM PERMEASE PROTEIN"/>
    <property type="match status" value="1"/>
</dbReference>
<feature type="transmembrane region" description="Helical" evidence="7">
    <location>
        <begin position="242"/>
        <end position="260"/>
    </location>
</feature>
<gene>
    <name evidence="9" type="ORF">SAMN04488099_10478</name>
</gene>
<feature type="transmembrane region" description="Helical" evidence="7">
    <location>
        <begin position="18"/>
        <end position="37"/>
    </location>
</feature>
<sequence>MKRKKTSSSKVRLFKPSFYIKLIGVSAGVLVLYYLAIRQTNASLARMLSAFPIFFRMLIEDFFPPDFGYFPTVVNQLIETFNIALISTTLAAVLAFPLLFFSSSTLNRHPLSYGGMRVVLTIVRSIPNIIMVVLMVAVVGLGSVSGILALMIYSAAILIKLTSESVESIDERPIQAIKAMGGNTPQVIRYGVLPQITPIYLSHILYVLEINLKASVVLGFVGAGGIGQLIRRQMSLFRYDRLGLIIFVLFLAISVIDYISQTVRSRLA</sequence>
<dbReference type="AlphaFoldDB" id="A0A1H7IEL0"/>
<keyword evidence="6 7" id="KW-0472">Membrane</keyword>
<feature type="domain" description="ABC transmembrane type-1" evidence="8">
    <location>
        <begin position="77"/>
        <end position="257"/>
    </location>
</feature>
<evidence type="ECO:0000256" key="1">
    <source>
        <dbReference type="ARBA" id="ARBA00004651"/>
    </source>
</evidence>
<evidence type="ECO:0000256" key="3">
    <source>
        <dbReference type="ARBA" id="ARBA00022475"/>
    </source>
</evidence>
<dbReference type="PROSITE" id="PS50928">
    <property type="entry name" value="ABC_TM1"/>
    <property type="match status" value="1"/>
</dbReference>
<evidence type="ECO:0000313" key="9">
    <source>
        <dbReference type="EMBL" id="SEK59960.1"/>
    </source>
</evidence>
<dbReference type="Pfam" id="PF00528">
    <property type="entry name" value="BPD_transp_1"/>
    <property type="match status" value="1"/>
</dbReference>
<evidence type="ECO:0000256" key="7">
    <source>
        <dbReference type="RuleBase" id="RU363032"/>
    </source>
</evidence>
<evidence type="ECO:0000259" key="8">
    <source>
        <dbReference type="PROSITE" id="PS50928"/>
    </source>
</evidence>
<feature type="transmembrane region" description="Helical" evidence="7">
    <location>
        <begin position="118"/>
        <end position="141"/>
    </location>
</feature>
<proteinExistence type="inferred from homology"/>
<dbReference type="GO" id="GO:0015416">
    <property type="term" value="F:ABC-type phosphonate transporter activity"/>
    <property type="evidence" value="ECO:0007669"/>
    <property type="project" value="InterPro"/>
</dbReference>
<dbReference type="EMBL" id="FNZU01000004">
    <property type="protein sequence ID" value="SEK59960.1"/>
    <property type="molecule type" value="Genomic_DNA"/>
</dbReference>
<evidence type="ECO:0000256" key="5">
    <source>
        <dbReference type="ARBA" id="ARBA00022989"/>
    </source>
</evidence>
<feature type="transmembrane region" description="Helical" evidence="7">
    <location>
        <begin position="83"/>
        <end position="106"/>
    </location>
</feature>
<evidence type="ECO:0000256" key="4">
    <source>
        <dbReference type="ARBA" id="ARBA00022692"/>
    </source>
</evidence>
<dbReference type="PANTHER" id="PTHR30043:SF1">
    <property type="entry name" value="ABC TRANSPORT SYSTEM PERMEASE PROTEIN P69"/>
    <property type="match status" value="1"/>
</dbReference>
<dbReference type="SUPFAM" id="SSF161098">
    <property type="entry name" value="MetI-like"/>
    <property type="match status" value="1"/>
</dbReference>
<dbReference type="NCBIfam" id="TIGR01097">
    <property type="entry name" value="PhnE"/>
    <property type="match status" value="1"/>
</dbReference>
<dbReference type="InterPro" id="IPR000515">
    <property type="entry name" value="MetI-like"/>
</dbReference>
<dbReference type="OrthoDB" id="9808005at2"/>
<keyword evidence="3" id="KW-1003">Cell membrane</keyword>
<keyword evidence="4 7" id="KW-0812">Transmembrane</keyword>
<dbReference type="CDD" id="cd06261">
    <property type="entry name" value="TM_PBP2"/>
    <property type="match status" value="1"/>
</dbReference>
<dbReference type="RefSeq" id="WP_091479638.1">
    <property type="nucleotide sequence ID" value="NZ_BJYC01000004.1"/>
</dbReference>
<comment type="subcellular location">
    <subcellularLocation>
        <location evidence="1 7">Cell membrane</location>
        <topology evidence="1 7">Multi-pass membrane protein</topology>
    </subcellularLocation>
</comment>